<dbReference type="InterPro" id="IPR000718">
    <property type="entry name" value="Peptidase_M13"/>
</dbReference>
<dbReference type="InterPro" id="IPR008753">
    <property type="entry name" value="Peptidase_M13_N"/>
</dbReference>
<dbReference type="GO" id="GO:0005886">
    <property type="term" value="C:plasma membrane"/>
    <property type="evidence" value="ECO:0007669"/>
    <property type="project" value="TreeGrafter"/>
</dbReference>
<dbReference type="GO" id="GO:0004222">
    <property type="term" value="F:metalloendopeptidase activity"/>
    <property type="evidence" value="ECO:0007669"/>
    <property type="project" value="InterPro"/>
</dbReference>
<dbReference type="Gene3D" id="1.10.1380.10">
    <property type="entry name" value="Neutral endopeptidase , domain2"/>
    <property type="match status" value="1"/>
</dbReference>
<keyword evidence="2" id="KW-0378">Hydrolase</keyword>
<name>A0A5J4PFA3_9ZZZZ</name>
<feature type="non-terminal residue" evidence="2">
    <location>
        <position position="1"/>
    </location>
</feature>
<dbReference type="InterPro" id="IPR042089">
    <property type="entry name" value="Peptidase_M13_dom_2"/>
</dbReference>
<dbReference type="PANTHER" id="PTHR11733">
    <property type="entry name" value="ZINC METALLOPROTEASE FAMILY M13 NEPRILYSIN-RELATED"/>
    <property type="match status" value="1"/>
</dbReference>
<sequence>EYYLDNDEHSVGIRNKYKEHVAKMFELTGFTSEQAQKNTEAVLRIETRLATAAYDKVKLRDPYANYNKISLEELQKLVPSINWNSYFTTLGLENVNELNVSQKESLVEVGNIIASEPLDAQIAYIQWKVISSAASYLSDDIYAQNFDFYGKTLSGKETQSPRWKRAVSSVNGMLGEAVGQMYVKQYFPPEAKERMIRLVHNLQAILGQRIEALTWMSDETKAKAKEKLDAFYVKIGYPDKWRDYSALNIEKDSY</sequence>
<organism evidence="2">
    <name type="scientific">termite gut metagenome</name>
    <dbReference type="NCBI Taxonomy" id="433724"/>
    <lineage>
        <taxon>unclassified sequences</taxon>
        <taxon>metagenomes</taxon>
        <taxon>organismal metagenomes</taxon>
    </lineage>
</organism>
<dbReference type="PANTHER" id="PTHR11733:SF167">
    <property type="entry name" value="FI17812P1-RELATED"/>
    <property type="match status" value="1"/>
</dbReference>
<evidence type="ECO:0000313" key="2">
    <source>
        <dbReference type="EMBL" id="KAA6307588.1"/>
    </source>
</evidence>
<gene>
    <name evidence="2" type="ORF">EZS27_040740</name>
</gene>
<dbReference type="EMBL" id="SNRY01009063">
    <property type="protein sequence ID" value="KAA6307588.1"/>
    <property type="molecule type" value="Genomic_DNA"/>
</dbReference>
<accession>A0A5J4PFA3</accession>
<reference evidence="2" key="1">
    <citation type="submission" date="2019-03" db="EMBL/GenBank/DDBJ databases">
        <title>Single cell metagenomics reveals metabolic interactions within the superorganism composed of flagellate Streblomastix strix and complex community of Bacteroidetes bacteria on its surface.</title>
        <authorList>
            <person name="Treitli S.C."/>
            <person name="Kolisko M."/>
            <person name="Husnik F."/>
            <person name="Keeling P."/>
            <person name="Hampl V."/>
        </authorList>
    </citation>
    <scope>NUCLEOTIDE SEQUENCE</scope>
    <source>
        <strain evidence="2">STM</strain>
    </source>
</reference>
<dbReference type="AlphaFoldDB" id="A0A5J4PFA3"/>
<dbReference type="GO" id="GO:0016485">
    <property type="term" value="P:protein processing"/>
    <property type="evidence" value="ECO:0007669"/>
    <property type="project" value="TreeGrafter"/>
</dbReference>
<feature type="non-terminal residue" evidence="2">
    <location>
        <position position="254"/>
    </location>
</feature>
<dbReference type="SUPFAM" id="SSF55486">
    <property type="entry name" value="Metalloproteases ('zincins'), catalytic domain"/>
    <property type="match status" value="1"/>
</dbReference>
<comment type="caution">
    <text evidence="2">The sequence shown here is derived from an EMBL/GenBank/DDBJ whole genome shotgun (WGS) entry which is preliminary data.</text>
</comment>
<feature type="domain" description="Peptidase M13 N-terminal" evidence="1">
    <location>
        <begin position="1"/>
        <end position="238"/>
    </location>
</feature>
<dbReference type="PROSITE" id="PS51885">
    <property type="entry name" value="NEPRILYSIN"/>
    <property type="match status" value="1"/>
</dbReference>
<dbReference type="Pfam" id="PF05649">
    <property type="entry name" value="Peptidase_M13_N"/>
    <property type="match status" value="1"/>
</dbReference>
<dbReference type="EC" id="3.4.24.-" evidence="2"/>
<protein>
    <submittedName>
        <fullName evidence="2">Neutral endopeptidase</fullName>
        <ecNumber evidence="2">3.4.24.-</ecNumber>
    </submittedName>
</protein>
<evidence type="ECO:0000259" key="1">
    <source>
        <dbReference type="Pfam" id="PF05649"/>
    </source>
</evidence>
<proteinExistence type="predicted"/>
<dbReference type="CDD" id="cd08662">
    <property type="entry name" value="M13"/>
    <property type="match status" value="1"/>
</dbReference>